<keyword evidence="3" id="KW-0805">Transcription regulation</keyword>
<feature type="modified residue" description="4-aspartylphosphate" evidence="6">
    <location>
        <position position="56"/>
    </location>
</feature>
<comment type="caution">
    <text evidence="10">The sequence shown here is derived from an EMBL/GenBank/DDBJ whole genome shotgun (WGS) entry which is preliminary data.</text>
</comment>
<dbReference type="AlphaFoldDB" id="A0A9Q3YLI9"/>
<feature type="domain" description="Response regulatory" evidence="8">
    <location>
        <begin position="7"/>
        <end position="120"/>
    </location>
</feature>
<dbReference type="InterPro" id="IPR001867">
    <property type="entry name" value="OmpR/PhoB-type_DNA-bd"/>
</dbReference>
<sequence>MSDRRLNVVVVEDDAEQRELVINEIAAKGFNVKGCADATALWRHLTVSHCDLIVLDVGLPGEDGLSVAEHLRTSSQVGIVMLTGYSASADQVRGLRHGADAYLTKPVDYPVLVATLESLGRRLRGRHAPAPVGGADDGEGWRLVADGWKLRTPDQQDVILTAYERDMLRRLIQASGRPIDRESLIGALTRDVHDFDPHRLEMVIYRLRRKIRAVSEWTLPLEAVRGVGYLVNGMSEERALAHPLD</sequence>
<dbReference type="PANTHER" id="PTHR48111">
    <property type="entry name" value="REGULATOR OF RPOS"/>
    <property type="match status" value="1"/>
</dbReference>
<feature type="DNA-binding region" description="OmpR/PhoB-type" evidence="7">
    <location>
        <begin position="130"/>
        <end position="233"/>
    </location>
</feature>
<dbReference type="PROSITE" id="PS50110">
    <property type="entry name" value="RESPONSE_REGULATORY"/>
    <property type="match status" value="1"/>
</dbReference>
<dbReference type="InterPro" id="IPR016032">
    <property type="entry name" value="Sig_transdc_resp-reg_C-effctor"/>
</dbReference>
<dbReference type="EMBL" id="JAJGNA010000003">
    <property type="protein sequence ID" value="MCC4307832.1"/>
    <property type="molecule type" value="Genomic_DNA"/>
</dbReference>
<evidence type="ECO:0000259" key="9">
    <source>
        <dbReference type="PROSITE" id="PS51755"/>
    </source>
</evidence>
<dbReference type="PROSITE" id="PS51755">
    <property type="entry name" value="OMPR_PHOB"/>
    <property type="match status" value="1"/>
</dbReference>
<feature type="domain" description="OmpR/PhoB-type" evidence="9">
    <location>
        <begin position="130"/>
        <end position="233"/>
    </location>
</feature>
<dbReference type="CDD" id="cd00383">
    <property type="entry name" value="trans_reg_C"/>
    <property type="match status" value="1"/>
</dbReference>
<dbReference type="Pfam" id="PF00486">
    <property type="entry name" value="Trans_reg_C"/>
    <property type="match status" value="1"/>
</dbReference>
<dbReference type="SUPFAM" id="SSF52172">
    <property type="entry name" value="CheY-like"/>
    <property type="match status" value="1"/>
</dbReference>
<name>A0A9Q3YLI9_9GAMM</name>
<dbReference type="SMART" id="SM00862">
    <property type="entry name" value="Trans_reg_C"/>
    <property type="match status" value="1"/>
</dbReference>
<evidence type="ECO:0000256" key="6">
    <source>
        <dbReference type="PROSITE-ProRule" id="PRU00169"/>
    </source>
</evidence>
<dbReference type="InterPro" id="IPR001789">
    <property type="entry name" value="Sig_transdc_resp-reg_receiver"/>
</dbReference>
<evidence type="ECO:0000256" key="7">
    <source>
        <dbReference type="PROSITE-ProRule" id="PRU01091"/>
    </source>
</evidence>
<dbReference type="GO" id="GO:0006355">
    <property type="term" value="P:regulation of DNA-templated transcription"/>
    <property type="evidence" value="ECO:0007669"/>
    <property type="project" value="InterPro"/>
</dbReference>
<dbReference type="GO" id="GO:0000156">
    <property type="term" value="F:phosphorelay response regulator activity"/>
    <property type="evidence" value="ECO:0007669"/>
    <property type="project" value="TreeGrafter"/>
</dbReference>
<evidence type="ECO:0000313" key="11">
    <source>
        <dbReference type="Proteomes" id="UP001108027"/>
    </source>
</evidence>
<keyword evidence="5" id="KW-0804">Transcription</keyword>
<dbReference type="SMART" id="SM00448">
    <property type="entry name" value="REC"/>
    <property type="match status" value="1"/>
</dbReference>
<keyword evidence="2" id="KW-0902">Two-component regulatory system</keyword>
<dbReference type="GO" id="GO:0032993">
    <property type="term" value="C:protein-DNA complex"/>
    <property type="evidence" value="ECO:0007669"/>
    <property type="project" value="TreeGrafter"/>
</dbReference>
<evidence type="ECO:0000256" key="5">
    <source>
        <dbReference type="ARBA" id="ARBA00023163"/>
    </source>
</evidence>
<dbReference type="InterPro" id="IPR039420">
    <property type="entry name" value="WalR-like"/>
</dbReference>
<protein>
    <submittedName>
        <fullName evidence="10">Response regulator transcription factor</fullName>
    </submittedName>
</protein>
<dbReference type="RefSeq" id="WP_228233231.1">
    <property type="nucleotide sequence ID" value="NZ_JAJGNA010000003.1"/>
</dbReference>
<evidence type="ECO:0000313" key="10">
    <source>
        <dbReference type="EMBL" id="MCC4307832.1"/>
    </source>
</evidence>
<keyword evidence="11" id="KW-1185">Reference proteome</keyword>
<dbReference type="Pfam" id="PF00072">
    <property type="entry name" value="Response_reg"/>
    <property type="match status" value="1"/>
</dbReference>
<evidence type="ECO:0000256" key="3">
    <source>
        <dbReference type="ARBA" id="ARBA00023015"/>
    </source>
</evidence>
<reference evidence="10" key="1">
    <citation type="submission" date="2021-10" db="EMBL/GenBank/DDBJ databases">
        <title>The diversity and Nitrogen Metabolism of Culturable Nitrate-Utilizing Bacteria Within the Oxygen Minimum Zone of the Changjiang (Yangtze River)Estuary.</title>
        <authorList>
            <person name="Zhang D."/>
            <person name="Zheng J."/>
            <person name="Liu S."/>
            <person name="He W."/>
        </authorList>
    </citation>
    <scope>NUCLEOTIDE SEQUENCE</scope>
    <source>
        <strain evidence="10">FXH-223</strain>
    </source>
</reference>
<keyword evidence="4 7" id="KW-0238">DNA-binding</keyword>
<dbReference type="CDD" id="cd17574">
    <property type="entry name" value="REC_OmpR"/>
    <property type="match status" value="1"/>
</dbReference>
<dbReference type="Gene3D" id="1.10.10.10">
    <property type="entry name" value="Winged helix-like DNA-binding domain superfamily/Winged helix DNA-binding domain"/>
    <property type="match status" value="1"/>
</dbReference>
<evidence type="ECO:0000259" key="8">
    <source>
        <dbReference type="PROSITE" id="PS50110"/>
    </source>
</evidence>
<evidence type="ECO:0000256" key="2">
    <source>
        <dbReference type="ARBA" id="ARBA00023012"/>
    </source>
</evidence>
<dbReference type="Proteomes" id="UP001108027">
    <property type="component" value="Unassembled WGS sequence"/>
</dbReference>
<dbReference type="Gene3D" id="3.40.50.2300">
    <property type="match status" value="1"/>
</dbReference>
<evidence type="ECO:0000256" key="1">
    <source>
        <dbReference type="ARBA" id="ARBA00022553"/>
    </source>
</evidence>
<gene>
    <name evidence="10" type="ORF">LL252_04530</name>
</gene>
<dbReference type="InterPro" id="IPR011006">
    <property type="entry name" value="CheY-like_superfamily"/>
</dbReference>
<evidence type="ECO:0000256" key="4">
    <source>
        <dbReference type="ARBA" id="ARBA00023125"/>
    </source>
</evidence>
<dbReference type="InterPro" id="IPR036388">
    <property type="entry name" value="WH-like_DNA-bd_sf"/>
</dbReference>
<accession>A0A9Q3YLI9</accession>
<dbReference type="GO" id="GO:0000976">
    <property type="term" value="F:transcription cis-regulatory region binding"/>
    <property type="evidence" value="ECO:0007669"/>
    <property type="project" value="TreeGrafter"/>
</dbReference>
<dbReference type="PANTHER" id="PTHR48111:SF4">
    <property type="entry name" value="DNA-BINDING DUAL TRANSCRIPTIONAL REGULATOR OMPR"/>
    <property type="match status" value="1"/>
</dbReference>
<proteinExistence type="predicted"/>
<dbReference type="GO" id="GO:0005829">
    <property type="term" value="C:cytosol"/>
    <property type="evidence" value="ECO:0007669"/>
    <property type="project" value="TreeGrafter"/>
</dbReference>
<dbReference type="SUPFAM" id="SSF46894">
    <property type="entry name" value="C-terminal effector domain of the bipartite response regulators"/>
    <property type="match status" value="1"/>
</dbReference>
<organism evidence="10 11">
    <name type="scientific">Alloalcanivorax marinus</name>
    <dbReference type="NCBI Taxonomy" id="1177169"/>
    <lineage>
        <taxon>Bacteria</taxon>
        <taxon>Pseudomonadati</taxon>
        <taxon>Pseudomonadota</taxon>
        <taxon>Gammaproteobacteria</taxon>
        <taxon>Oceanospirillales</taxon>
        <taxon>Alcanivoracaceae</taxon>
        <taxon>Alloalcanivorax</taxon>
    </lineage>
</organism>
<keyword evidence="1 6" id="KW-0597">Phosphoprotein</keyword>